<dbReference type="HOGENOM" id="CLU_1315654_0_0_1"/>
<dbReference type="GO" id="GO:0008270">
    <property type="term" value="F:zinc ion binding"/>
    <property type="evidence" value="ECO:0007669"/>
    <property type="project" value="InterPro"/>
</dbReference>
<reference evidence="3" key="1">
    <citation type="journal article" date="2011" name="Proc. Natl. Acad. Sci. U.S.A.">
        <title>Obligate biotrophy features unraveled by the genomic analysis of rust fungi.</title>
        <authorList>
            <person name="Duplessis S."/>
            <person name="Cuomo C.A."/>
            <person name="Lin Y.-C."/>
            <person name="Aerts A."/>
            <person name="Tisserant E."/>
            <person name="Veneault-Fourrey C."/>
            <person name="Joly D.L."/>
            <person name="Hacquard S."/>
            <person name="Amselem J."/>
            <person name="Cantarel B.L."/>
            <person name="Chiu R."/>
            <person name="Coutinho P.M."/>
            <person name="Feau N."/>
            <person name="Field M."/>
            <person name="Frey P."/>
            <person name="Gelhaye E."/>
            <person name="Goldberg J."/>
            <person name="Grabherr M.G."/>
            <person name="Kodira C.D."/>
            <person name="Kohler A."/>
            <person name="Kuees U."/>
            <person name="Lindquist E.A."/>
            <person name="Lucas S.M."/>
            <person name="Mago R."/>
            <person name="Mauceli E."/>
            <person name="Morin E."/>
            <person name="Murat C."/>
            <person name="Pangilinan J.L."/>
            <person name="Park R."/>
            <person name="Pearson M."/>
            <person name="Quesneville H."/>
            <person name="Rouhier N."/>
            <person name="Sakthikumar S."/>
            <person name="Salamov A.A."/>
            <person name="Schmutz J."/>
            <person name="Selles B."/>
            <person name="Shapiro H."/>
            <person name="Tanguay P."/>
            <person name="Tuskan G.A."/>
            <person name="Henrissat B."/>
            <person name="Van de Peer Y."/>
            <person name="Rouze P."/>
            <person name="Ellis J.G."/>
            <person name="Dodds P.N."/>
            <person name="Schein J.E."/>
            <person name="Zhong S."/>
            <person name="Hamelin R.C."/>
            <person name="Grigoriev I.V."/>
            <person name="Szabo L.J."/>
            <person name="Martin F."/>
        </authorList>
    </citation>
    <scope>NUCLEOTIDE SEQUENCE [LARGE SCALE GENOMIC DNA]</scope>
    <source>
        <strain evidence="3">98AG31 / pathotype 3-4-7</strain>
    </source>
</reference>
<dbReference type="KEGG" id="mlr:MELLADRAFT_92541"/>
<dbReference type="GO" id="GO:0061630">
    <property type="term" value="F:ubiquitin protein ligase activity"/>
    <property type="evidence" value="ECO:0007669"/>
    <property type="project" value="InterPro"/>
</dbReference>
<dbReference type="PANTHER" id="PTHR13513:SF9">
    <property type="entry name" value="E3 UBIQUITIN-PROTEIN LIGASE UBR7-RELATED"/>
    <property type="match status" value="1"/>
</dbReference>
<organism evidence="3">
    <name type="scientific">Melampsora larici-populina (strain 98AG31 / pathotype 3-4-7)</name>
    <name type="common">Poplar leaf rust fungus</name>
    <dbReference type="NCBI Taxonomy" id="747676"/>
    <lineage>
        <taxon>Eukaryota</taxon>
        <taxon>Fungi</taxon>
        <taxon>Dikarya</taxon>
        <taxon>Basidiomycota</taxon>
        <taxon>Pucciniomycotina</taxon>
        <taxon>Pucciniomycetes</taxon>
        <taxon>Pucciniales</taxon>
        <taxon>Melampsoraceae</taxon>
        <taxon>Melampsora</taxon>
    </lineage>
</organism>
<protein>
    <submittedName>
        <fullName evidence="2">Uncharacterized protein</fullName>
    </submittedName>
</protein>
<feature type="region of interest" description="Disordered" evidence="1">
    <location>
        <begin position="98"/>
        <end position="134"/>
    </location>
</feature>
<evidence type="ECO:0000313" key="2">
    <source>
        <dbReference type="EMBL" id="EGG01366.1"/>
    </source>
</evidence>
<gene>
    <name evidence="2" type="ORF">MELLADRAFT_92541</name>
</gene>
<dbReference type="RefSeq" id="XP_007415467.1">
    <property type="nucleotide sequence ID" value="XM_007415405.1"/>
</dbReference>
<dbReference type="InParanoid" id="F4S1X3"/>
<dbReference type="Proteomes" id="UP000001072">
    <property type="component" value="Unassembled WGS sequence"/>
</dbReference>
<dbReference type="PANTHER" id="PTHR13513">
    <property type="entry name" value="E3 UBIQUITIN-PROTEIN LIGASE UBR7"/>
    <property type="match status" value="1"/>
</dbReference>
<dbReference type="GeneID" id="18936288"/>
<name>F4S1X3_MELLP</name>
<evidence type="ECO:0000313" key="3">
    <source>
        <dbReference type="Proteomes" id="UP000001072"/>
    </source>
</evidence>
<evidence type="ECO:0000256" key="1">
    <source>
        <dbReference type="SAM" id="MobiDB-lite"/>
    </source>
</evidence>
<sequence length="209" mass="23187">MVSLHPKSRTVGAATACEFREAQADKRVKVSIVATEMEHWNDFNWIECQSALENQSRKKRWYSGPAVAGPYSQALITTQTIQKEFLLELWLNESSIEMSSNLPPNEETANKESTSRSSPTASASTNTISQPQEVTIPDLLIQQSSLESEAAEVLPFDCTRCTRSLGPLRQSIYSCLTCNPPQETQDSKTNSQAGICASCSHTRQRDKLN</sequence>
<feature type="compositionally biased region" description="Low complexity" evidence="1">
    <location>
        <begin position="115"/>
        <end position="129"/>
    </location>
</feature>
<dbReference type="AlphaFoldDB" id="F4S1X3"/>
<proteinExistence type="predicted"/>
<accession>F4S1X3</accession>
<dbReference type="GO" id="GO:0005737">
    <property type="term" value="C:cytoplasm"/>
    <property type="evidence" value="ECO:0007669"/>
    <property type="project" value="TreeGrafter"/>
</dbReference>
<dbReference type="VEuPathDB" id="FungiDB:MELLADRAFT_92541"/>
<keyword evidence="3" id="KW-1185">Reference proteome</keyword>
<dbReference type="InterPro" id="IPR040204">
    <property type="entry name" value="UBR7"/>
</dbReference>
<dbReference type="EMBL" id="GL883139">
    <property type="protein sequence ID" value="EGG01366.1"/>
    <property type="molecule type" value="Genomic_DNA"/>
</dbReference>